<evidence type="ECO:0000313" key="3">
    <source>
        <dbReference type="Proteomes" id="UP000032414"/>
    </source>
</evidence>
<evidence type="ECO:0008006" key="5">
    <source>
        <dbReference type="Google" id="ProtNLM"/>
    </source>
</evidence>
<dbReference type="Proteomes" id="UP000182998">
    <property type="component" value="Unassembled WGS sequence"/>
</dbReference>
<evidence type="ECO:0000313" key="2">
    <source>
        <dbReference type="EMBL" id="SCY79465.1"/>
    </source>
</evidence>
<evidence type="ECO:0000313" key="1">
    <source>
        <dbReference type="EMBL" id="CEG60071.1"/>
    </source>
</evidence>
<protein>
    <recommendedName>
        <fullName evidence="5">GIY-YIG domain-containing protein</fullName>
    </recommendedName>
</protein>
<reference evidence="1" key="1">
    <citation type="submission" date="2014-09" db="EMBL/GenBank/DDBJ databases">
        <authorList>
            <person name="GOMEZ-VALERO Laura"/>
        </authorList>
    </citation>
    <scope>NUCLEOTIDE SEQUENCE</scope>
    <source>
        <strain evidence="1">ATCC33218</strain>
    </source>
</reference>
<dbReference type="PATRIC" id="fig|451.8.peg.470"/>
<keyword evidence="4" id="KW-1185">Reference proteome</keyword>
<evidence type="ECO:0000313" key="4">
    <source>
        <dbReference type="Proteomes" id="UP000182998"/>
    </source>
</evidence>
<dbReference type="EMBL" id="LN614830">
    <property type="protein sequence ID" value="CEG60071.1"/>
    <property type="molecule type" value="Genomic_DNA"/>
</dbReference>
<organism evidence="1 3">
    <name type="scientific">Legionella micdadei</name>
    <name type="common">Tatlockia micdadei</name>
    <dbReference type="NCBI Taxonomy" id="451"/>
    <lineage>
        <taxon>Bacteria</taxon>
        <taxon>Pseudomonadati</taxon>
        <taxon>Pseudomonadota</taxon>
        <taxon>Gammaproteobacteria</taxon>
        <taxon>Legionellales</taxon>
        <taxon>Legionellaceae</taxon>
        <taxon>Legionella</taxon>
    </lineage>
</organism>
<dbReference type="EMBL" id="FMVN01000020">
    <property type="protein sequence ID" value="SCY79465.1"/>
    <property type="molecule type" value="Genomic_DNA"/>
</dbReference>
<sequence>MKTTKYTSNLISQLPNNKPVVYEIQTAGGNKNYIGTAKRGRVTDRIAEHIGTIPGAKVTIKQFSSIQDARTAESKKIAKFQPKYNKQGK</sequence>
<dbReference type="HOGENOM" id="CLU_2453591_0_0_6"/>
<gene>
    <name evidence="1" type="ORF">LMI_0748</name>
    <name evidence="2" type="ORF">SAMN02982997_02949</name>
</gene>
<dbReference type="SUPFAM" id="SSF82771">
    <property type="entry name" value="GIY-YIG endonuclease"/>
    <property type="match status" value="1"/>
</dbReference>
<dbReference type="AlphaFoldDB" id="A0A098GEZ9"/>
<dbReference type="KEGG" id="tmc:LMI_0748"/>
<dbReference type="STRING" id="451.B6N58_11675"/>
<dbReference type="InterPro" id="IPR035901">
    <property type="entry name" value="GIY-YIG_endonuc_sf"/>
</dbReference>
<reference evidence="3" key="2">
    <citation type="submission" date="2014-09" db="EMBL/GenBank/DDBJ databases">
        <authorList>
            <person name="Gomez-Valero L."/>
        </authorList>
    </citation>
    <scope>NUCLEOTIDE SEQUENCE [LARGE SCALE GENOMIC DNA]</scope>
    <source>
        <strain evidence="3">ATCC33218</strain>
    </source>
</reference>
<dbReference type="OrthoDB" id="9553985at2"/>
<name>A0A098GEZ9_LEGMI</name>
<accession>A0A098GEZ9</accession>
<proteinExistence type="predicted"/>
<dbReference type="RefSeq" id="WP_045098541.1">
    <property type="nucleotide sequence ID" value="NZ_CP020614.1"/>
</dbReference>
<dbReference type="Proteomes" id="UP000032414">
    <property type="component" value="Chromosome I"/>
</dbReference>
<reference evidence="2 4" key="3">
    <citation type="submission" date="2016-10" db="EMBL/GenBank/DDBJ databases">
        <authorList>
            <person name="Varghese N."/>
            <person name="Submissions S."/>
        </authorList>
    </citation>
    <scope>NUCLEOTIDE SEQUENCE [LARGE SCALE GENOMIC DNA]</scope>
    <source>
        <strain evidence="2 4">ATCC 33218</strain>
    </source>
</reference>